<accession>A0A0E9WAN0</accession>
<proteinExistence type="predicted"/>
<sequence>MYPVICPSPEQELCTVYKLILILVYSVHSTPIHHYHRMILTCLRLNP</sequence>
<dbReference type="EMBL" id="GBXM01022029">
    <property type="protein sequence ID" value="JAH86548.1"/>
    <property type="molecule type" value="Transcribed_RNA"/>
</dbReference>
<reference evidence="1" key="2">
    <citation type="journal article" date="2015" name="Fish Shellfish Immunol.">
        <title>Early steps in the European eel (Anguilla anguilla)-Vibrio vulnificus interaction in the gills: Role of the RtxA13 toxin.</title>
        <authorList>
            <person name="Callol A."/>
            <person name="Pajuelo D."/>
            <person name="Ebbesson L."/>
            <person name="Teles M."/>
            <person name="MacKenzie S."/>
            <person name="Amaro C."/>
        </authorList>
    </citation>
    <scope>NUCLEOTIDE SEQUENCE</scope>
</reference>
<evidence type="ECO:0000313" key="1">
    <source>
        <dbReference type="EMBL" id="JAH86548.1"/>
    </source>
</evidence>
<protein>
    <submittedName>
        <fullName evidence="1">Uncharacterized protein</fullName>
    </submittedName>
</protein>
<reference evidence="1" key="1">
    <citation type="submission" date="2014-11" db="EMBL/GenBank/DDBJ databases">
        <authorList>
            <person name="Amaro Gonzalez C."/>
        </authorList>
    </citation>
    <scope>NUCLEOTIDE SEQUENCE</scope>
</reference>
<name>A0A0E9WAN0_ANGAN</name>
<organism evidence="1">
    <name type="scientific">Anguilla anguilla</name>
    <name type="common">European freshwater eel</name>
    <name type="synonym">Muraena anguilla</name>
    <dbReference type="NCBI Taxonomy" id="7936"/>
    <lineage>
        <taxon>Eukaryota</taxon>
        <taxon>Metazoa</taxon>
        <taxon>Chordata</taxon>
        <taxon>Craniata</taxon>
        <taxon>Vertebrata</taxon>
        <taxon>Euteleostomi</taxon>
        <taxon>Actinopterygii</taxon>
        <taxon>Neopterygii</taxon>
        <taxon>Teleostei</taxon>
        <taxon>Anguilliformes</taxon>
        <taxon>Anguillidae</taxon>
        <taxon>Anguilla</taxon>
    </lineage>
</organism>
<dbReference type="AlphaFoldDB" id="A0A0E9WAN0"/>